<dbReference type="SMART" id="SM00343">
    <property type="entry name" value="ZnF_C2HC"/>
    <property type="match status" value="2"/>
</dbReference>
<feature type="non-terminal residue" evidence="3">
    <location>
        <position position="59"/>
    </location>
</feature>
<dbReference type="OrthoDB" id="3863715at2759"/>
<protein>
    <recommendedName>
        <fullName evidence="2">CCHC-type domain-containing protein</fullName>
    </recommendedName>
</protein>
<dbReference type="GO" id="GO:0008270">
    <property type="term" value="F:zinc ion binding"/>
    <property type="evidence" value="ECO:0007669"/>
    <property type="project" value="UniProtKB-KW"/>
</dbReference>
<dbReference type="Proteomes" id="UP000094236">
    <property type="component" value="Unassembled WGS sequence"/>
</dbReference>
<feature type="domain" description="CCHC-type" evidence="2">
    <location>
        <begin position="17"/>
        <end position="31"/>
    </location>
</feature>
<evidence type="ECO:0000256" key="1">
    <source>
        <dbReference type="PROSITE-ProRule" id="PRU00047"/>
    </source>
</evidence>
<proteinExistence type="predicted"/>
<sequence>GNLGHYAENCQSTERLCYNCKEPGHETADCPHPRSTTLKQCYICREIGHLQSQCPRKSQ</sequence>
<dbReference type="Gene3D" id="4.10.60.10">
    <property type="entry name" value="Zinc finger, CCHC-type"/>
    <property type="match status" value="2"/>
</dbReference>
<reference evidence="4" key="1">
    <citation type="submission" date="2016-05" db="EMBL/GenBank/DDBJ databases">
        <title>Comparative genomics of biotechnologically important yeasts.</title>
        <authorList>
            <consortium name="DOE Joint Genome Institute"/>
            <person name="Riley R."/>
            <person name="Haridas S."/>
            <person name="Wolfe K.H."/>
            <person name="Lopes M.R."/>
            <person name="Hittinger C.T."/>
            <person name="Goker M."/>
            <person name="Salamov A."/>
            <person name="Wisecaver J."/>
            <person name="Long T.M."/>
            <person name="Aerts A.L."/>
            <person name="Barry K."/>
            <person name="Choi C."/>
            <person name="Clum A."/>
            <person name="Coughlan A.Y."/>
            <person name="Deshpande S."/>
            <person name="Douglass A.P."/>
            <person name="Hanson S.J."/>
            <person name="Klenk H.-P."/>
            <person name="Labutti K."/>
            <person name="Lapidus A."/>
            <person name="Lindquist E."/>
            <person name="Lipzen A."/>
            <person name="Meier-Kolthoff J.P."/>
            <person name="Ohm R.A."/>
            <person name="Otillar R.P."/>
            <person name="Pangilinan J."/>
            <person name="Peng Y."/>
            <person name="Rokas A."/>
            <person name="Rosa C.A."/>
            <person name="Scheuner C."/>
            <person name="Sibirny A.A."/>
            <person name="Slot J.C."/>
            <person name="Stielow J.B."/>
            <person name="Sun H."/>
            <person name="Kurtzman C.P."/>
            <person name="Blackwell M."/>
            <person name="Grigoriev I.V."/>
            <person name="Jeffries T.W."/>
        </authorList>
    </citation>
    <scope>NUCLEOTIDE SEQUENCE [LARGE SCALE GENOMIC DNA]</scope>
    <source>
        <strain evidence="4">NRRL Y-2460</strain>
    </source>
</reference>
<dbReference type="InterPro" id="IPR036875">
    <property type="entry name" value="Znf_CCHC_sf"/>
</dbReference>
<feature type="non-terminal residue" evidence="3">
    <location>
        <position position="1"/>
    </location>
</feature>
<organism evidence="3 4">
    <name type="scientific">Pachysolen tannophilus NRRL Y-2460</name>
    <dbReference type="NCBI Taxonomy" id="669874"/>
    <lineage>
        <taxon>Eukaryota</taxon>
        <taxon>Fungi</taxon>
        <taxon>Dikarya</taxon>
        <taxon>Ascomycota</taxon>
        <taxon>Saccharomycotina</taxon>
        <taxon>Pichiomycetes</taxon>
        <taxon>Pachysolenaceae</taxon>
        <taxon>Pachysolen</taxon>
    </lineage>
</organism>
<keyword evidence="4" id="KW-1185">Reference proteome</keyword>
<dbReference type="PROSITE" id="PS50158">
    <property type="entry name" value="ZF_CCHC"/>
    <property type="match status" value="2"/>
</dbReference>
<dbReference type="InterPro" id="IPR001878">
    <property type="entry name" value="Znf_CCHC"/>
</dbReference>
<dbReference type="GO" id="GO:0003676">
    <property type="term" value="F:nucleic acid binding"/>
    <property type="evidence" value="ECO:0007669"/>
    <property type="project" value="InterPro"/>
</dbReference>
<evidence type="ECO:0000313" key="3">
    <source>
        <dbReference type="EMBL" id="ODV94305.1"/>
    </source>
</evidence>
<dbReference type="SUPFAM" id="SSF57756">
    <property type="entry name" value="Retrovirus zinc finger-like domains"/>
    <property type="match status" value="1"/>
</dbReference>
<keyword evidence="1" id="KW-0863">Zinc-finger</keyword>
<evidence type="ECO:0000313" key="4">
    <source>
        <dbReference type="Proteomes" id="UP000094236"/>
    </source>
</evidence>
<evidence type="ECO:0000259" key="2">
    <source>
        <dbReference type="PROSITE" id="PS50158"/>
    </source>
</evidence>
<dbReference type="Pfam" id="PF00098">
    <property type="entry name" value="zf-CCHC"/>
    <property type="match status" value="2"/>
</dbReference>
<keyword evidence="1" id="KW-0479">Metal-binding</keyword>
<keyword evidence="1" id="KW-0862">Zinc</keyword>
<dbReference type="STRING" id="669874.A0A1E4TRB8"/>
<accession>A0A1E4TRB8</accession>
<dbReference type="EMBL" id="KV454016">
    <property type="protein sequence ID" value="ODV94305.1"/>
    <property type="molecule type" value="Genomic_DNA"/>
</dbReference>
<name>A0A1E4TRB8_PACTA</name>
<dbReference type="AlphaFoldDB" id="A0A1E4TRB8"/>
<gene>
    <name evidence="3" type="ORF">PACTADRAFT_25063</name>
</gene>
<feature type="domain" description="CCHC-type" evidence="2">
    <location>
        <begin position="41"/>
        <end position="56"/>
    </location>
</feature>